<gene>
    <name evidence="2" type="ORF">MUK42_33005</name>
</gene>
<protein>
    <submittedName>
        <fullName evidence="2">Uncharacterized protein</fullName>
    </submittedName>
</protein>
<name>A0A9E7HIT3_9LILI</name>
<proteinExistence type="predicted"/>
<keyword evidence="1" id="KW-0472">Membrane</keyword>
<dbReference type="EMBL" id="CP097510">
    <property type="protein sequence ID" value="URE34006.1"/>
    <property type="molecule type" value="Genomic_DNA"/>
</dbReference>
<dbReference type="Proteomes" id="UP001055439">
    <property type="component" value="Chromosome 8"/>
</dbReference>
<keyword evidence="1" id="KW-0812">Transmembrane</keyword>
<organism evidence="2 3">
    <name type="scientific">Musa troglodytarum</name>
    <name type="common">fe'i banana</name>
    <dbReference type="NCBI Taxonomy" id="320322"/>
    <lineage>
        <taxon>Eukaryota</taxon>
        <taxon>Viridiplantae</taxon>
        <taxon>Streptophyta</taxon>
        <taxon>Embryophyta</taxon>
        <taxon>Tracheophyta</taxon>
        <taxon>Spermatophyta</taxon>
        <taxon>Magnoliopsida</taxon>
        <taxon>Liliopsida</taxon>
        <taxon>Zingiberales</taxon>
        <taxon>Musaceae</taxon>
        <taxon>Musa</taxon>
    </lineage>
</organism>
<sequence>MKHLKLQSKKLLRNWLKKGRFLLYLKLNLFKFLRISKALYTLHSRYILFFLLFIMYVFKSDTSYSKSFFCLSIYQV</sequence>
<dbReference type="AlphaFoldDB" id="A0A9E7HIT3"/>
<reference evidence="2" key="1">
    <citation type="submission" date="2022-05" db="EMBL/GenBank/DDBJ databases">
        <title>The Musa troglodytarum L. genome provides insights into the mechanism of non-climacteric behaviour and enrichment of carotenoids.</title>
        <authorList>
            <person name="Wang J."/>
        </authorList>
    </citation>
    <scope>NUCLEOTIDE SEQUENCE</scope>
    <source>
        <tissue evidence="2">Leaf</tissue>
    </source>
</reference>
<keyword evidence="3" id="KW-1185">Reference proteome</keyword>
<feature type="transmembrane region" description="Helical" evidence="1">
    <location>
        <begin position="42"/>
        <end position="58"/>
    </location>
</feature>
<evidence type="ECO:0000256" key="1">
    <source>
        <dbReference type="SAM" id="Phobius"/>
    </source>
</evidence>
<evidence type="ECO:0000313" key="2">
    <source>
        <dbReference type="EMBL" id="URE34006.1"/>
    </source>
</evidence>
<evidence type="ECO:0000313" key="3">
    <source>
        <dbReference type="Proteomes" id="UP001055439"/>
    </source>
</evidence>
<accession>A0A9E7HIT3</accession>
<dbReference type="OrthoDB" id="2019149at2759"/>
<keyword evidence="1" id="KW-1133">Transmembrane helix</keyword>